<sequence>MVVEGQEHIISVYVYDCLLYLADGPVDAEVALCLLGEFEMLCGLMVNQSKTCLFPMSPGVQRALDIPQDMTWSPTSFKYLGEFRDTNKKDGVGDEMKNRRCEGDIEEDSRNPVNGTETGQGVVNEEDERHTLFQKLNWPQPYRVIFLDQNSPPK</sequence>
<comment type="caution">
    <text evidence="2">The sequence shown here is derived from an EMBL/GenBank/DDBJ whole genome shotgun (WGS) entry which is preliminary data.</text>
</comment>
<accession>A0AAV7UDM3</accession>
<feature type="compositionally biased region" description="Polar residues" evidence="1">
    <location>
        <begin position="111"/>
        <end position="121"/>
    </location>
</feature>
<feature type="region of interest" description="Disordered" evidence="1">
    <location>
        <begin position="90"/>
        <end position="121"/>
    </location>
</feature>
<dbReference type="Proteomes" id="UP001066276">
    <property type="component" value="Chromosome 3_1"/>
</dbReference>
<protein>
    <recommendedName>
        <fullName evidence="4">Reverse transcriptase</fullName>
    </recommendedName>
</protein>
<evidence type="ECO:0000313" key="2">
    <source>
        <dbReference type="EMBL" id="KAJ1185807.1"/>
    </source>
</evidence>
<organism evidence="2 3">
    <name type="scientific">Pleurodeles waltl</name>
    <name type="common">Iberian ribbed newt</name>
    <dbReference type="NCBI Taxonomy" id="8319"/>
    <lineage>
        <taxon>Eukaryota</taxon>
        <taxon>Metazoa</taxon>
        <taxon>Chordata</taxon>
        <taxon>Craniata</taxon>
        <taxon>Vertebrata</taxon>
        <taxon>Euteleostomi</taxon>
        <taxon>Amphibia</taxon>
        <taxon>Batrachia</taxon>
        <taxon>Caudata</taxon>
        <taxon>Salamandroidea</taxon>
        <taxon>Salamandridae</taxon>
        <taxon>Pleurodelinae</taxon>
        <taxon>Pleurodeles</taxon>
    </lineage>
</organism>
<dbReference type="AlphaFoldDB" id="A0AAV7UDM3"/>
<evidence type="ECO:0008006" key="4">
    <source>
        <dbReference type="Google" id="ProtNLM"/>
    </source>
</evidence>
<name>A0AAV7UDM3_PLEWA</name>
<evidence type="ECO:0000313" key="3">
    <source>
        <dbReference type="Proteomes" id="UP001066276"/>
    </source>
</evidence>
<gene>
    <name evidence="2" type="ORF">NDU88_002594</name>
</gene>
<proteinExistence type="predicted"/>
<keyword evidence="3" id="KW-1185">Reference proteome</keyword>
<feature type="compositionally biased region" description="Basic and acidic residues" evidence="1">
    <location>
        <begin position="90"/>
        <end position="103"/>
    </location>
</feature>
<dbReference type="EMBL" id="JANPWB010000005">
    <property type="protein sequence ID" value="KAJ1185807.1"/>
    <property type="molecule type" value="Genomic_DNA"/>
</dbReference>
<evidence type="ECO:0000256" key="1">
    <source>
        <dbReference type="SAM" id="MobiDB-lite"/>
    </source>
</evidence>
<reference evidence="2" key="1">
    <citation type="journal article" date="2022" name="bioRxiv">
        <title>Sequencing and chromosome-scale assembly of the giantPleurodeles waltlgenome.</title>
        <authorList>
            <person name="Brown T."/>
            <person name="Elewa A."/>
            <person name="Iarovenko S."/>
            <person name="Subramanian E."/>
            <person name="Araus A.J."/>
            <person name="Petzold A."/>
            <person name="Susuki M."/>
            <person name="Suzuki K.-i.T."/>
            <person name="Hayashi T."/>
            <person name="Toyoda A."/>
            <person name="Oliveira C."/>
            <person name="Osipova E."/>
            <person name="Leigh N.D."/>
            <person name="Simon A."/>
            <person name="Yun M.H."/>
        </authorList>
    </citation>
    <scope>NUCLEOTIDE SEQUENCE</scope>
    <source>
        <strain evidence="2">20211129_DDA</strain>
        <tissue evidence="2">Liver</tissue>
    </source>
</reference>